<dbReference type="AlphaFoldDB" id="A0A1H8IWF6"/>
<dbReference type="EMBL" id="FOCT01000006">
    <property type="protein sequence ID" value="SEN72963.1"/>
    <property type="molecule type" value="Genomic_DNA"/>
</dbReference>
<dbReference type="RefSeq" id="WP_074746416.1">
    <property type="nucleotide sequence ID" value="NZ_FOCT01000006.1"/>
</dbReference>
<accession>A0A1H8IWF6</accession>
<dbReference type="Proteomes" id="UP000183898">
    <property type="component" value="Unassembled WGS sequence"/>
</dbReference>
<organism evidence="1 2">
    <name type="scientific">Nitrosospira multiformis</name>
    <dbReference type="NCBI Taxonomy" id="1231"/>
    <lineage>
        <taxon>Bacteria</taxon>
        <taxon>Pseudomonadati</taxon>
        <taxon>Pseudomonadota</taxon>
        <taxon>Betaproteobacteria</taxon>
        <taxon>Nitrosomonadales</taxon>
        <taxon>Nitrosomonadaceae</taxon>
        <taxon>Nitrosospira</taxon>
    </lineage>
</organism>
<evidence type="ECO:0000313" key="2">
    <source>
        <dbReference type="Proteomes" id="UP000183898"/>
    </source>
</evidence>
<reference evidence="1 2" key="1">
    <citation type="submission" date="2016-10" db="EMBL/GenBank/DDBJ databases">
        <authorList>
            <person name="de Groot N.N."/>
        </authorList>
    </citation>
    <scope>NUCLEOTIDE SEQUENCE [LARGE SCALE GENOMIC DNA]</scope>
    <source>
        <strain evidence="1 2">Nl18</strain>
    </source>
</reference>
<proteinExistence type="predicted"/>
<sequence length="119" mass="13916">MKESQECWSTDEENFRYDCLDDLLDSNDDLEVGGVVYVGNAKHPKPEQLCDADDIIDRISDNAWDIGGEYAEDYPNVTREAHQELDDFIKSWIMKHCPPNFYQVFDVREHVLTEEDLKK</sequence>
<protein>
    <submittedName>
        <fullName evidence="1">Uncharacterized protein</fullName>
    </submittedName>
</protein>
<name>A0A1H8IWF6_9PROT</name>
<gene>
    <name evidence="1" type="ORF">SAMN05216404_106211</name>
</gene>
<evidence type="ECO:0000313" key="1">
    <source>
        <dbReference type="EMBL" id="SEN72963.1"/>
    </source>
</evidence>